<name>A0A250FZ77_9FLAO</name>
<dbReference type="InterPro" id="IPR013740">
    <property type="entry name" value="Redoxin"/>
</dbReference>
<dbReference type="Gene3D" id="3.40.30.10">
    <property type="entry name" value="Glutaredoxin"/>
    <property type="match status" value="1"/>
</dbReference>
<evidence type="ECO:0000313" key="3">
    <source>
        <dbReference type="Proteomes" id="UP000217348"/>
    </source>
</evidence>
<dbReference type="AlphaFoldDB" id="A0A250FZ77"/>
<organism evidence="2 3">
    <name type="scientific">Capnocytophaga stomatis</name>
    <dbReference type="NCBI Taxonomy" id="1848904"/>
    <lineage>
        <taxon>Bacteria</taxon>
        <taxon>Pseudomonadati</taxon>
        <taxon>Bacteroidota</taxon>
        <taxon>Flavobacteriia</taxon>
        <taxon>Flavobacteriales</taxon>
        <taxon>Flavobacteriaceae</taxon>
        <taxon>Capnocytophaga</taxon>
    </lineage>
</organism>
<evidence type="ECO:0000313" key="2">
    <source>
        <dbReference type="EMBL" id="ATA89388.1"/>
    </source>
</evidence>
<dbReference type="PROSITE" id="PS51352">
    <property type="entry name" value="THIOREDOXIN_2"/>
    <property type="match status" value="1"/>
</dbReference>
<gene>
    <name evidence="2" type="ORF">CGC58_06400</name>
</gene>
<dbReference type="OrthoDB" id="9815205at2"/>
<dbReference type="KEGG" id="csto:CGC58_06400"/>
<protein>
    <submittedName>
        <fullName evidence="2">Redoxin family protein</fullName>
    </submittedName>
</protein>
<dbReference type="CDD" id="cd02966">
    <property type="entry name" value="TlpA_like_family"/>
    <property type="match status" value="1"/>
</dbReference>
<accession>A0A250FZ77</accession>
<dbReference type="InterPro" id="IPR050553">
    <property type="entry name" value="Thioredoxin_ResA/DsbE_sf"/>
</dbReference>
<reference evidence="3" key="1">
    <citation type="submission" date="2017-06" db="EMBL/GenBank/DDBJ databases">
        <title>Capnocytophaga spp. assemblies.</title>
        <authorList>
            <person name="Gulvik C.A."/>
        </authorList>
    </citation>
    <scope>NUCLEOTIDE SEQUENCE [LARGE SCALE GENOMIC DNA]</scope>
    <source>
        <strain evidence="3">H2177</strain>
    </source>
</reference>
<dbReference type="RefSeq" id="WP_095895940.1">
    <property type="nucleotide sequence ID" value="NZ_CP022387.1"/>
</dbReference>
<dbReference type="GO" id="GO:0016491">
    <property type="term" value="F:oxidoreductase activity"/>
    <property type="evidence" value="ECO:0007669"/>
    <property type="project" value="InterPro"/>
</dbReference>
<dbReference type="InterPro" id="IPR013766">
    <property type="entry name" value="Thioredoxin_domain"/>
</dbReference>
<dbReference type="SUPFAM" id="SSF52833">
    <property type="entry name" value="Thioredoxin-like"/>
    <property type="match status" value="1"/>
</dbReference>
<sequence length="243" mass="28233">MKKLTSLLILFVSVVSYSQTKYYSTDGKNRLTEHQVKQVISNLEEKMTKSLGVKIYACLVEEKTQTKEDSIIVNVSFDMSDKKHDELFKSTPLSEHKNKEFPKFSLNTLTGVKFDLEKLKGKPTMINFWFTRCAPCIDEMPVLNKIKEKYKDDFNFIAITYEKKEIVENFLKSHSFDFEHLIDAKDLINELGIKSFPLNLFLDKNGVLQYVEGGIPYNFIDEKEREIGDGNEFIKIIEKLKSL</sequence>
<dbReference type="Pfam" id="PF08534">
    <property type="entry name" value="Redoxin"/>
    <property type="match status" value="1"/>
</dbReference>
<dbReference type="Proteomes" id="UP000217348">
    <property type="component" value="Chromosome"/>
</dbReference>
<proteinExistence type="predicted"/>
<dbReference type="EMBL" id="CP022387">
    <property type="protein sequence ID" value="ATA89388.1"/>
    <property type="molecule type" value="Genomic_DNA"/>
</dbReference>
<dbReference type="InterPro" id="IPR036249">
    <property type="entry name" value="Thioredoxin-like_sf"/>
</dbReference>
<dbReference type="PANTHER" id="PTHR42852">
    <property type="entry name" value="THIOL:DISULFIDE INTERCHANGE PROTEIN DSBE"/>
    <property type="match status" value="1"/>
</dbReference>
<dbReference type="PANTHER" id="PTHR42852:SF17">
    <property type="entry name" value="THIOREDOXIN-LIKE PROTEIN HI_1115"/>
    <property type="match status" value="1"/>
</dbReference>
<feature type="domain" description="Thioredoxin" evidence="1">
    <location>
        <begin position="95"/>
        <end position="242"/>
    </location>
</feature>
<evidence type="ECO:0000259" key="1">
    <source>
        <dbReference type="PROSITE" id="PS51352"/>
    </source>
</evidence>